<dbReference type="AlphaFoldDB" id="A0A9W9HLD7"/>
<reference evidence="2" key="1">
    <citation type="submission" date="2022-11" db="EMBL/GenBank/DDBJ databases">
        <authorList>
            <person name="Petersen C."/>
        </authorList>
    </citation>
    <scope>NUCLEOTIDE SEQUENCE</scope>
    <source>
        <strain evidence="2">IBT 21917</strain>
    </source>
</reference>
<protein>
    <recommendedName>
        <fullName evidence="4">Rho-GAP domain-containing protein</fullName>
    </recommendedName>
</protein>
<feature type="region of interest" description="Disordered" evidence="1">
    <location>
        <begin position="1"/>
        <end position="307"/>
    </location>
</feature>
<accession>A0A9W9HLD7</accession>
<proteinExistence type="predicted"/>
<evidence type="ECO:0008006" key="4">
    <source>
        <dbReference type="Google" id="ProtNLM"/>
    </source>
</evidence>
<keyword evidence="3" id="KW-1185">Reference proteome</keyword>
<feature type="compositionally biased region" description="Polar residues" evidence="1">
    <location>
        <begin position="134"/>
        <end position="148"/>
    </location>
</feature>
<sequence>MPSLRALFRPSKPISKSAQPRSRATWPRLRRIQSAGTPLNNKPDEHQVSNEDAKPAHVEQREGEKTSVRQNSGDNKEDQHGISVLDESEPAHAGADASSLSQSQHGSKRLKNIMARFRSSKSQDQSSASETMLLVSSQNVTESQTTTDPVKKDPPSRHPSNAGREGQEQQRNVSAQTAVSQESTHSAVTVCRHSSQRIQDPIPESPADWLSQLLNFDEGAHFPESSDPFSDGKDIEPRRMALASSKYSEEPEIEPVRESSKHSQCGSTRNLSHKSQVSSRDRTTQRSSRTSSGSSRASRGSRISRLDPARATKAFNVLAKKSGLQFRIKAVEPATGHAGDRCTSEDSGPQRRYRFLTRVRPVQSTMTLSEGSQAPVSKLRRTKTFANLARRPDPMIALQGRTLETLSRLGGHSFLMLPADLAPAPLQLPACIVATMQYLRRFGSTVPDLFSEPGDIKTATRLYDHFASQVLSAEKEEAKIAMTMRVIAMPSLDDPDPTVVLSVGWVLKALLAGLPDGILGSDRLYQALVSIFRADLEIVERIRLVTLAIVALTSEMQCALVCAVFALLTALLPTGQDPSISAIPRDPEHADGIPDRPVAPCLQADRLFELFGPLLLGTSTHRDPTVQPNVQRAYEELLVVRLVQTHWREVSGQLRGWASL</sequence>
<feature type="compositionally biased region" description="Low complexity" evidence="1">
    <location>
        <begin position="285"/>
        <end position="303"/>
    </location>
</feature>
<dbReference type="SUPFAM" id="SSF48350">
    <property type="entry name" value="GTPase activation domain, GAP"/>
    <property type="match status" value="1"/>
</dbReference>
<feature type="compositionally biased region" description="Low complexity" evidence="1">
    <location>
        <begin position="120"/>
        <end position="129"/>
    </location>
</feature>
<dbReference type="EMBL" id="JAPQKO010000008">
    <property type="protein sequence ID" value="KAJ5152253.1"/>
    <property type="molecule type" value="Genomic_DNA"/>
</dbReference>
<evidence type="ECO:0000256" key="1">
    <source>
        <dbReference type="SAM" id="MobiDB-lite"/>
    </source>
</evidence>
<dbReference type="InterPro" id="IPR008936">
    <property type="entry name" value="Rho_GTPase_activation_prot"/>
</dbReference>
<feature type="compositionally biased region" description="Polar residues" evidence="1">
    <location>
        <begin position="262"/>
        <end position="274"/>
    </location>
</feature>
<dbReference type="OrthoDB" id="9994905at2759"/>
<feature type="compositionally biased region" description="Polar residues" evidence="1">
    <location>
        <begin position="169"/>
        <end position="198"/>
    </location>
</feature>
<dbReference type="Gene3D" id="1.10.555.10">
    <property type="entry name" value="Rho GTPase activation protein"/>
    <property type="match status" value="1"/>
</dbReference>
<gene>
    <name evidence="2" type="ORF">N7492_010548</name>
</gene>
<name>A0A9W9HLD7_9EURO</name>
<dbReference type="Proteomes" id="UP001146351">
    <property type="component" value="Unassembled WGS sequence"/>
</dbReference>
<evidence type="ECO:0000313" key="3">
    <source>
        <dbReference type="Proteomes" id="UP001146351"/>
    </source>
</evidence>
<feature type="compositionally biased region" description="Basic and acidic residues" evidence="1">
    <location>
        <begin position="230"/>
        <end position="239"/>
    </location>
</feature>
<comment type="caution">
    <text evidence="2">The sequence shown here is derived from an EMBL/GenBank/DDBJ whole genome shotgun (WGS) entry which is preliminary data.</text>
</comment>
<reference evidence="2" key="2">
    <citation type="journal article" date="2023" name="IMA Fungus">
        <title>Comparative genomic study of the Penicillium genus elucidates a diverse pangenome and 15 lateral gene transfer events.</title>
        <authorList>
            <person name="Petersen C."/>
            <person name="Sorensen T."/>
            <person name="Nielsen M.R."/>
            <person name="Sondergaard T.E."/>
            <person name="Sorensen J.L."/>
            <person name="Fitzpatrick D.A."/>
            <person name="Frisvad J.C."/>
            <person name="Nielsen K.L."/>
        </authorList>
    </citation>
    <scope>NUCLEOTIDE SEQUENCE</scope>
    <source>
        <strain evidence="2">IBT 21917</strain>
    </source>
</reference>
<feature type="compositionally biased region" description="Basic and acidic residues" evidence="1">
    <location>
        <begin position="42"/>
        <end position="67"/>
    </location>
</feature>
<evidence type="ECO:0000313" key="2">
    <source>
        <dbReference type="EMBL" id="KAJ5152253.1"/>
    </source>
</evidence>
<organism evidence="2 3">
    <name type="scientific">Penicillium capsulatum</name>
    <dbReference type="NCBI Taxonomy" id="69766"/>
    <lineage>
        <taxon>Eukaryota</taxon>
        <taxon>Fungi</taxon>
        <taxon>Dikarya</taxon>
        <taxon>Ascomycota</taxon>
        <taxon>Pezizomycotina</taxon>
        <taxon>Eurotiomycetes</taxon>
        <taxon>Eurotiomycetidae</taxon>
        <taxon>Eurotiales</taxon>
        <taxon>Aspergillaceae</taxon>
        <taxon>Penicillium</taxon>
    </lineage>
</organism>